<dbReference type="Gene3D" id="3.40.50.1000">
    <property type="entry name" value="HAD superfamily/HAD-like"/>
    <property type="match status" value="1"/>
</dbReference>
<dbReference type="Gene3D" id="3.30.1240.10">
    <property type="match status" value="1"/>
</dbReference>
<sequence length="274" mass="30433">MTIKLIALDLDGTTLNNDRIISRANRSALEEAIDRGVNVVIATGRTYSALPEDVFQIRGIQYVLTSNGAVITDLRTKESIYENCIAPEAVEKAVALLKQYNFMIEAFTGGGAYIEKSFYDHIKETRLSFRHVDYVLTTRQPIEGLYDFILEHKDHIENINVNFDDQADRSMMREVLSGLEDTTLTTSFDHNLEIGGATTSKAAALRELEHILEVKPEEMMAIGDSPNDMAMMRLAGMPVAVGNAKDEVKSIAKYVTATNHEDGVAQAVRKFVLA</sequence>
<name>A0ABT1RJG4_9FIRM</name>
<organism evidence="1 2">
    <name type="scientific">Anaerovorax odorimutans</name>
    <dbReference type="NCBI Taxonomy" id="109327"/>
    <lineage>
        <taxon>Bacteria</taxon>
        <taxon>Bacillati</taxon>
        <taxon>Bacillota</taxon>
        <taxon>Clostridia</taxon>
        <taxon>Peptostreptococcales</taxon>
        <taxon>Anaerovoracaceae</taxon>
        <taxon>Anaerovorax</taxon>
    </lineage>
</organism>
<keyword evidence="2" id="KW-1185">Reference proteome</keyword>
<dbReference type="RefSeq" id="WP_256130515.1">
    <property type="nucleotide sequence ID" value="NZ_JANFXK010000001.1"/>
</dbReference>
<dbReference type="NCBIfam" id="TIGR00099">
    <property type="entry name" value="Cof-subfamily"/>
    <property type="match status" value="1"/>
</dbReference>
<evidence type="ECO:0000313" key="2">
    <source>
        <dbReference type="Proteomes" id="UP001524502"/>
    </source>
</evidence>
<dbReference type="InterPro" id="IPR023214">
    <property type="entry name" value="HAD_sf"/>
</dbReference>
<proteinExistence type="predicted"/>
<reference evidence="1 2" key="1">
    <citation type="submission" date="2022-06" db="EMBL/GenBank/DDBJ databases">
        <title>Isolation of gut microbiota from human fecal samples.</title>
        <authorList>
            <person name="Pamer E.G."/>
            <person name="Barat B."/>
            <person name="Waligurski E."/>
            <person name="Medina S."/>
            <person name="Paddock L."/>
            <person name="Mostad J."/>
        </authorList>
    </citation>
    <scope>NUCLEOTIDE SEQUENCE [LARGE SCALE GENOMIC DNA]</scope>
    <source>
        <strain evidence="1 2">SL.3.17</strain>
    </source>
</reference>
<dbReference type="PANTHER" id="PTHR10000">
    <property type="entry name" value="PHOSPHOSERINE PHOSPHATASE"/>
    <property type="match status" value="1"/>
</dbReference>
<comment type="caution">
    <text evidence="1">The sequence shown here is derived from an EMBL/GenBank/DDBJ whole genome shotgun (WGS) entry which is preliminary data.</text>
</comment>
<keyword evidence="1" id="KW-0378">Hydrolase</keyword>
<dbReference type="CDD" id="cd07516">
    <property type="entry name" value="HAD_Pase"/>
    <property type="match status" value="1"/>
</dbReference>
<dbReference type="Proteomes" id="UP001524502">
    <property type="component" value="Unassembled WGS sequence"/>
</dbReference>
<dbReference type="NCBIfam" id="TIGR01484">
    <property type="entry name" value="HAD-SF-IIB"/>
    <property type="match status" value="1"/>
</dbReference>
<evidence type="ECO:0000313" key="1">
    <source>
        <dbReference type="EMBL" id="MCQ4635319.1"/>
    </source>
</evidence>
<dbReference type="InterPro" id="IPR006379">
    <property type="entry name" value="HAD-SF_hydro_IIB"/>
</dbReference>
<dbReference type="InterPro" id="IPR036412">
    <property type="entry name" value="HAD-like_sf"/>
</dbReference>
<protein>
    <submittedName>
        <fullName evidence="1">Cof-type HAD-IIB family hydrolase</fullName>
    </submittedName>
</protein>
<dbReference type="Pfam" id="PF08282">
    <property type="entry name" value="Hydrolase_3"/>
    <property type="match status" value="1"/>
</dbReference>
<accession>A0ABT1RJG4</accession>
<dbReference type="GO" id="GO:0016787">
    <property type="term" value="F:hydrolase activity"/>
    <property type="evidence" value="ECO:0007669"/>
    <property type="project" value="UniProtKB-KW"/>
</dbReference>
<dbReference type="EMBL" id="JANFXK010000001">
    <property type="protein sequence ID" value="MCQ4635319.1"/>
    <property type="molecule type" value="Genomic_DNA"/>
</dbReference>
<dbReference type="PANTHER" id="PTHR10000:SF8">
    <property type="entry name" value="HAD SUPERFAMILY HYDROLASE-LIKE, TYPE 3"/>
    <property type="match status" value="1"/>
</dbReference>
<dbReference type="SFLD" id="SFLDS00003">
    <property type="entry name" value="Haloacid_Dehalogenase"/>
    <property type="match status" value="1"/>
</dbReference>
<dbReference type="SUPFAM" id="SSF56784">
    <property type="entry name" value="HAD-like"/>
    <property type="match status" value="1"/>
</dbReference>
<dbReference type="InterPro" id="IPR000150">
    <property type="entry name" value="Cof"/>
</dbReference>
<dbReference type="SFLD" id="SFLDG01140">
    <property type="entry name" value="C2.B:_Phosphomannomutase_and_P"/>
    <property type="match status" value="1"/>
</dbReference>
<gene>
    <name evidence="1" type="ORF">NE619_01135</name>
</gene>